<proteinExistence type="predicted"/>
<dbReference type="EMBL" id="CAUYUJ010018928">
    <property type="protein sequence ID" value="CAK0887341.1"/>
    <property type="molecule type" value="Genomic_DNA"/>
</dbReference>
<name>A0ABN9WL85_9DINO</name>
<organism evidence="1 2">
    <name type="scientific">Prorocentrum cordatum</name>
    <dbReference type="NCBI Taxonomy" id="2364126"/>
    <lineage>
        <taxon>Eukaryota</taxon>
        <taxon>Sar</taxon>
        <taxon>Alveolata</taxon>
        <taxon>Dinophyceae</taxon>
        <taxon>Prorocentrales</taxon>
        <taxon>Prorocentraceae</taxon>
        <taxon>Prorocentrum</taxon>
    </lineage>
</organism>
<keyword evidence="2" id="KW-1185">Reference proteome</keyword>
<dbReference type="Proteomes" id="UP001189429">
    <property type="component" value="Unassembled WGS sequence"/>
</dbReference>
<evidence type="ECO:0000313" key="2">
    <source>
        <dbReference type="Proteomes" id="UP001189429"/>
    </source>
</evidence>
<evidence type="ECO:0000313" key="1">
    <source>
        <dbReference type="EMBL" id="CAK0887341.1"/>
    </source>
</evidence>
<protein>
    <submittedName>
        <fullName evidence="1">Uncharacterized protein</fullName>
    </submittedName>
</protein>
<reference evidence="1" key="1">
    <citation type="submission" date="2023-10" db="EMBL/GenBank/DDBJ databases">
        <authorList>
            <person name="Chen Y."/>
            <person name="Shah S."/>
            <person name="Dougan E. K."/>
            <person name="Thang M."/>
            <person name="Chan C."/>
        </authorList>
    </citation>
    <scope>NUCLEOTIDE SEQUENCE [LARGE SCALE GENOMIC DNA]</scope>
</reference>
<feature type="non-terminal residue" evidence="1">
    <location>
        <position position="447"/>
    </location>
</feature>
<sequence>MVAQQLAAAYRAFCTKMVEANLPLSRNKTKALATSSKLRDALKCQPGWDIVEGDFVDVHRDLGGDAVSGSYRRGWKRDLLTIVTKTALMACVEMVWASLPPEAAARSRLATGLCIASRLHPWRLVKEPISALVLTLERVGWGFINGDPYRLHDALGHEYQVRRYSPAFFGHVVFLDCRRAIGLEEVKRHGSSMWGWEVPPFWQPVLDLASHRSEVWDLHHQRALRCLIQRFRCQAHDGWRREFPGPPLWEAAARAELMGRPFTELFARGLFPDISELVQRPLRTDDDFKRATSGPNLGPCADGEHVFADGSGLDQNCPSLRAAGWSIIVFDKHRKLVAEASERPKGAEVIKVRAHLGPQAVREGLITQFELDDNALADARAKEGAPAVGADSSDVHCIGGCQFIARLAARYAAAQEVRIAGSGLRDSMGVEALEIVDLCEWPADPAE</sequence>
<comment type="caution">
    <text evidence="1">The sequence shown here is derived from an EMBL/GenBank/DDBJ whole genome shotgun (WGS) entry which is preliminary data.</text>
</comment>
<accession>A0ABN9WL85</accession>
<gene>
    <name evidence="1" type="ORF">PCOR1329_LOCUS68431</name>
</gene>